<name>B0VIU9_CLOAI</name>
<dbReference type="RefSeq" id="WP_015423870.1">
    <property type="nucleotide sequence ID" value="NC_020449.1"/>
</dbReference>
<dbReference type="HOGENOM" id="CLU_2506779_0_0_0"/>
<gene>
    <name evidence="1" type="ordered locus">CLOAM0097</name>
</gene>
<reference evidence="1 2" key="1">
    <citation type="journal article" date="2008" name="J. Bacteriol.">
        <title>'Candidatus Cloacamonas acidaminovorans': genome sequence reconstruction provides a first glimpse of a new bacterial division.</title>
        <authorList>
            <person name="Pelletier E."/>
            <person name="Kreimeyer A."/>
            <person name="Bocs S."/>
            <person name="Rouy Z."/>
            <person name="Gyapay G."/>
            <person name="Chouari R."/>
            <person name="Riviere D."/>
            <person name="Ganesan A."/>
            <person name="Daegelen P."/>
            <person name="Sghir A."/>
            <person name="Cohen G.N."/>
            <person name="Medigue C."/>
            <person name="Weissenbach J."/>
            <person name="Le Paslier D."/>
        </authorList>
    </citation>
    <scope>NUCLEOTIDE SEQUENCE [LARGE SCALE GENOMIC DNA]</scope>
    <source>
        <strain evidence="2">Evry</strain>
    </source>
</reference>
<proteinExistence type="predicted"/>
<evidence type="ECO:0000313" key="2">
    <source>
        <dbReference type="Proteomes" id="UP000002019"/>
    </source>
</evidence>
<dbReference type="KEGG" id="caci:CLOAM0097"/>
<evidence type="ECO:0000313" key="1">
    <source>
        <dbReference type="EMBL" id="CAO80009.1"/>
    </source>
</evidence>
<dbReference type="EMBL" id="CU466930">
    <property type="protein sequence ID" value="CAO80009.1"/>
    <property type="molecule type" value="Genomic_DNA"/>
</dbReference>
<protein>
    <submittedName>
        <fullName evidence="1">Uncharacterized protein</fullName>
    </submittedName>
</protein>
<keyword evidence="2" id="KW-1185">Reference proteome</keyword>
<sequence>MNIELEKYPVENTHECFIRAVTYKLVSMYYGSYEAEGILKWDEEQGFVYVRQFIKALDQYEMAREKRGVNIKQYFPALLRYFPKI</sequence>
<dbReference type="Proteomes" id="UP000002019">
    <property type="component" value="Chromosome"/>
</dbReference>
<organism evidence="1 2">
    <name type="scientific">Cloacimonas acidaminovorans (strain Evry)</name>
    <dbReference type="NCBI Taxonomy" id="459349"/>
    <lineage>
        <taxon>Bacteria</taxon>
        <taxon>Pseudomonadati</taxon>
        <taxon>Candidatus Cloacimonadota</taxon>
        <taxon>Candidatus Cloacimonadia</taxon>
        <taxon>Candidatus Cloacimonadales</taxon>
        <taxon>Candidatus Cloacimonadaceae</taxon>
        <taxon>Candidatus Cloacimonas</taxon>
    </lineage>
</organism>
<dbReference type="AlphaFoldDB" id="B0VIU9"/>
<accession>B0VIU9</accession>